<accession>A0A5J4VIX4</accession>
<evidence type="ECO:0000256" key="5">
    <source>
        <dbReference type="ARBA" id="ARBA00022777"/>
    </source>
</evidence>
<comment type="catalytic activity">
    <reaction evidence="7">
        <text>L-threonyl-[protein] + ATP = O-phospho-L-threonyl-[protein] + ADP + H(+)</text>
        <dbReference type="Rhea" id="RHEA:46608"/>
        <dbReference type="Rhea" id="RHEA-COMP:11060"/>
        <dbReference type="Rhea" id="RHEA-COMP:11605"/>
        <dbReference type="ChEBI" id="CHEBI:15378"/>
        <dbReference type="ChEBI" id="CHEBI:30013"/>
        <dbReference type="ChEBI" id="CHEBI:30616"/>
        <dbReference type="ChEBI" id="CHEBI:61977"/>
        <dbReference type="ChEBI" id="CHEBI:456216"/>
        <dbReference type="EC" id="2.7.11.1"/>
    </reaction>
</comment>
<dbReference type="OrthoDB" id="4062651at2759"/>
<proteinExistence type="predicted"/>
<dbReference type="InterPro" id="IPR000719">
    <property type="entry name" value="Prot_kinase_dom"/>
</dbReference>
<evidence type="ECO:0000256" key="3">
    <source>
        <dbReference type="ARBA" id="ARBA00022679"/>
    </source>
</evidence>
<feature type="non-terminal residue" evidence="11">
    <location>
        <position position="533"/>
    </location>
</feature>
<keyword evidence="2" id="KW-0723">Serine/threonine-protein kinase</keyword>
<gene>
    <name evidence="11" type="ORF">EZS28_021867</name>
</gene>
<dbReference type="PROSITE" id="PS00108">
    <property type="entry name" value="PROTEIN_KINASE_ST"/>
    <property type="match status" value="1"/>
</dbReference>
<evidence type="ECO:0000256" key="9">
    <source>
        <dbReference type="SAM" id="MobiDB-lite"/>
    </source>
</evidence>
<evidence type="ECO:0000256" key="4">
    <source>
        <dbReference type="ARBA" id="ARBA00022741"/>
    </source>
</evidence>
<feature type="compositionally biased region" description="Low complexity" evidence="9">
    <location>
        <begin position="400"/>
        <end position="418"/>
    </location>
</feature>
<keyword evidence="5" id="KW-0418">Kinase</keyword>
<evidence type="ECO:0000256" key="6">
    <source>
        <dbReference type="ARBA" id="ARBA00022840"/>
    </source>
</evidence>
<dbReference type="InterPro" id="IPR051131">
    <property type="entry name" value="NEK_Ser/Thr_kinase_NIMA"/>
</dbReference>
<organism evidence="11 12">
    <name type="scientific">Streblomastix strix</name>
    <dbReference type="NCBI Taxonomy" id="222440"/>
    <lineage>
        <taxon>Eukaryota</taxon>
        <taxon>Metamonada</taxon>
        <taxon>Preaxostyla</taxon>
        <taxon>Oxymonadida</taxon>
        <taxon>Streblomastigidae</taxon>
        <taxon>Streblomastix</taxon>
    </lineage>
</organism>
<dbReference type="SUPFAM" id="SSF56112">
    <property type="entry name" value="Protein kinase-like (PK-like)"/>
    <property type="match status" value="1"/>
</dbReference>
<dbReference type="InterPro" id="IPR008271">
    <property type="entry name" value="Ser/Thr_kinase_AS"/>
</dbReference>
<dbReference type="EC" id="2.7.11.1" evidence="1"/>
<dbReference type="GO" id="GO:0004674">
    <property type="term" value="F:protein serine/threonine kinase activity"/>
    <property type="evidence" value="ECO:0007669"/>
    <property type="project" value="UniProtKB-KW"/>
</dbReference>
<dbReference type="GO" id="GO:0005524">
    <property type="term" value="F:ATP binding"/>
    <property type="evidence" value="ECO:0007669"/>
    <property type="project" value="UniProtKB-KW"/>
</dbReference>
<dbReference type="AlphaFoldDB" id="A0A5J4VIX4"/>
<dbReference type="InterPro" id="IPR011009">
    <property type="entry name" value="Kinase-like_dom_sf"/>
</dbReference>
<feature type="region of interest" description="Disordered" evidence="9">
    <location>
        <begin position="398"/>
        <end position="429"/>
    </location>
</feature>
<feature type="region of interest" description="Disordered" evidence="9">
    <location>
        <begin position="297"/>
        <end position="316"/>
    </location>
</feature>
<dbReference type="Gene3D" id="1.10.510.10">
    <property type="entry name" value="Transferase(Phosphotransferase) domain 1"/>
    <property type="match status" value="1"/>
</dbReference>
<keyword evidence="6" id="KW-0067">ATP-binding</keyword>
<dbReference type="PANTHER" id="PTHR44899">
    <property type="entry name" value="CAMK FAMILY PROTEIN KINASE"/>
    <property type="match status" value="1"/>
</dbReference>
<comment type="caution">
    <text evidence="11">The sequence shown here is derived from an EMBL/GenBank/DDBJ whole genome shotgun (WGS) entry which is preliminary data.</text>
</comment>
<dbReference type="Pfam" id="PF00069">
    <property type="entry name" value="Pkinase"/>
    <property type="match status" value="1"/>
</dbReference>
<evidence type="ECO:0000256" key="2">
    <source>
        <dbReference type="ARBA" id="ARBA00022527"/>
    </source>
</evidence>
<sequence length="533" mass="61208">MARYGEYLVIEQFEGGSQGRTFLAERDLVQKRVVLKIVSYFKKKDKERADMEIALMKRLESPFTVRLICTFQDRADMCMILEYCERGDLRKVIIDLQKLSEAERVQIVWELLAQISLSLNHLHSNDVVHRDFKPENIFIMADGSSRLGDFGLVKELTDKDYGTAVGTKPYMAPEVFMFQKMDKHSDMFSLGIVVCEMLTGKHPFDGGSDQATIQKIIRNDVAKLPSFVPKEMLELVTSMINPNPSSRPQIKQILEQSTIKMYIRLQDGKRKAEELVHQLEIRVHEQDERIRVVEQQKKNAEKLTRKNEQQKIQADERARLAEQQKIQAEERARVAEQQKIQAEERARLAEQQQRESIEHNRVVEQWAQTAEERAKVAEGLLRTKETENIRLQQEIDRLRSSSVPVQSAQSKQQSQSYSHLPPPTQPKQIQIVQQTPIQSSRGVQQSAVSVQQSPNQMKLKFNIPDGDKGRIQRSSFIHANDNDDYSTITVDPIINRGVARFDAIFNGHEGKKFSLGIAESSQIFEKGYGPDGY</sequence>
<dbReference type="Proteomes" id="UP000324800">
    <property type="component" value="Unassembled WGS sequence"/>
</dbReference>
<dbReference type="PROSITE" id="PS50011">
    <property type="entry name" value="PROTEIN_KINASE_DOM"/>
    <property type="match status" value="1"/>
</dbReference>
<keyword evidence="3" id="KW-0808">Transferase</keyword>
<dbReference type="PANTHER" id="PTHR44899:SF3">
    <property type="entry name" value="SERINE_THREONINE-PROTEIN KINASE NEK1"/>
    <property type="match status" value="1"/>
</dbReference>
<name>A0A5J4VIX4_9EUKA</name>
<evidence type="ECO:0000313" key="12">
    <source>
        <dbReference type="Proteomes" id="UP000324800"/>
    </source>
</evidence>
<comment type="catalytic activity">
    <reaction evidence="8">
        <text>L-seryl-[protein] + ATP = O-phospho-L-seryl-[protein] + ADP + H(+)</text>
        <dbReference type="Rhea" id="RHEA:17989"/>
        <dbReference type="Rhea" id="RHEA-COMP:9863"/>
        <dbReference type="Rhea" id="RHEA-COMP:11604"/>
        <dbReference type="ChEBI" id="CHEBI:15378"/>
        <dbReference type="ChEBI" id="CHEBI:29999"/>
        <dbReference type="ChEBI" id="CHEBI:30616"/>
        <dbReference type="ChEBI" id="CHEBI:83421"/>
        <dbReference type="ChEBI" id="CHEBI:456216"/>
        <dbReference type="EC" id="2.7.11.1"/>
    </reaction>
</comment>
<evidence type="ECO:0000256" key="1">
    <source>
        <dbReference type="ARBA" id="ARBA00012513"/>
    </source>
</evidence>
<feature type="domain" description="Protein kinase" evidence="10">
    <location>
        <begin position="7"/>
        <end position="259"/>
    </location>
</feature>
<evidence type="ECO:0000256" key="8">
    <source>
        <dbReference type="ARBA" id="ARBA00048679"/>
    </source>
</evidence>
<protein>
    <recommendedName>
        <fullName evidence="1">non-specific serine/threonine protein kinase</fullName>
        <ecNumber evidence="1">2.7.11.1</ecNumber>
    </recommendedName>
</protein>
<evidence type="ECO:0000313" key="11">
    <source>
        <dbReference type="EMBL" id="KAA6382607.1"/>
    </source>
</evidence>
<dbReference type="EMBL" id="SNRW01006688">
    <property type="protein sequence ID" value="KAA6382607.1"/>
    <property type="molecule type" value="Genomic_DNA"/>
</dbReference>
<evidence type="ECO:0000256" key="7">
    <source>
        <dbReference type="ARBA" id="ARBA00047899"/>
    </source>
</evidence>
<reference evidence="11 12" key="1">
    <citation type="submission" date="2019-03" db="EMBL/GenBank/DDBJ databases">
        <title>Single cell metagenomics reveals metabolic interactions within the superorganism composed of flagellate Streblomastix strix and complex community of Bacteroidetes bacteria on its surface.</title>
        <authorList>
            <person name="Treitli S.C."/>
            <person name="Kolisko M."/>
            <person name="Husnik F."/>
            <person name="Keeling P."/>
            <person name="Hampl V."/>
        </authorList>
    </citation>
    <scope>NUCLEOTIDE SEQUENCE [LARGE SCALE GENOMIC DNA]</scope>
    <source>
        <strain evidence="11">ST1C</strain>
    </source>
</reference>
<keyword evidence="4" id="KW-0547">Nucleotide-binding</keyword>
<evidence type="ECO:0000259" key="10">
    <source>
        <dbReference type="PROSITE" id="PS50011"/>
    </source>
</evidence>